<proteinExistence type="predicted"/>
<sequence length="145" mass="14694">MRSIRALVTDRVRSAPVIVVLVAAAAIVAGLLAMHGTGAQHASHAVIGGITAGQPHGDALADSAAAPAIRDTHCAGDCSVPVNAPEHDLLAACVLALVVMLLLVTPPDRRSASIALQPAPWSSRPAGRPSLASRPSLPMLSVSRT</sequence>
<dbReference type="RefSeq" id="WP_310519348.1">
    <property type="nucleotide sequence ID" value="NZ_BAABBS010000001.1"/>
</dbReference>
<dbReference type="EMBL" id="JAVKGS010000001">
    <property type="protein sequence ID" value="MDR5690615.1"/>
    <property type="molecule type" value="Genomic_DNA"/>
</dbReference>
<evidence type="ECO:0000313" key="4">
    <source>
        <dbReference type="Proteomes" id="UP001260072"/>
    </source>
</evidence>
<gene>
    <name evidence="3" type="ORF">RH861_00900</name>
</gene>
<keyword evidence="2" id="KW-0812">Transmembrane</keyword>
<evidence type="ECO:0008006" key="5">
    <source>
        <dbReference type="Google" id="ProtNLM"/>
    </source>
</evidence>
<dbReference type="Proteomes" id="UP001260072">
    <property type="component" value="Unassembled WGS sequence"/>
</dbReference>
<comment type="caution">
    <text evidence="3">The sequence shown here is derived from an EMBL/GenBank/DDBJ whole genome shotgun (WGS) entry which is preliminary data.</text>
</comment>
<evidence type="ECO:0000256" key="1">
    <source>
        <dbReference type="SAM" id="MobiDB-lite"/>
    </source>
</evidence>
<reference evidence="4" key="1">
    <citation type="submission" date="2023-07" db="EMBL/GenBank/DDBJ databases">
        <title>Description of three actinobacteria isolated from air of manufacturing shop in a pharmaceutical factory.</title>
        <authorList>
            <person name="Zhang D.-F."/>
        </authorList>
    </citation>
    <scope>NUCLEOTIDE SEQUENCE [LARGE SCALE GENOMIC DNA]</scope>
    <source>
        <strain evidence="4">CCTCC AB 2011122</strain>
    </source>
</reference>
<name>A0ABU1FH55_9MICO</name>
<accession>A0ABU1FH55</accession>
<keyword evidence="4" id="KW-1185">Reference proteome</keyword>
<protein>
    <recommendedName>
        <fullName evidence="5">DUF2946 domain-containing protein</fullName>
    </recommendedName>
</protein>
<keyword evidence="2" id="KW-1133">Transmembrane helix</keyword>
<feature type="transmembrane region" description="Helical" evidence="2">
    <location>
        <begin position="89"/>
        <end position="105"/>
    </location>
</feature>
<evidence type="ECO:0000256" key="2">
    <source>
        <dbReference type="SAM" id="Phobius"/>
    </source>
</evidence>
<feature type="transmembrane region" description="Helical" evidence="2">
    <location>
        <begin position="12"/>
        <end position="34"/>
    </location>
</feature>
<feature type="region of interest" description="Disordered" evidence="1">
    <location>
        <begin position="116"/>
        <end position="145"/>
    </location>
</feature>
<organism evidence="3 4">
    <name type="scientific">Agromyces indicus</name>
    <dbReference type="NCBI Taxonomy" id="758919"/>
    <lineage>
        <taxon>Bacteria</taxon>
        <taxon>Bacillati</taxon>
        <taxon>Actinomycetota</taxon>
        <taxon>Actinomycetes</taxon>
        <taxon>Micrococcales</taxon>
        <taxon>Microbacteriaceae</taxon>
        <taxon>Agromyces</taxon>
    </lineage>
</organism>
<keyword evidence="2" id="KW-0472">Membrane</keyword>
<evidence type="ECO:0000313" key="3">
    <source>
        <dbReference type="EMBL" id="MDR5690615.1"/>
    </source>
</evidence>